<dbReference type="PANTHER" id="PTHR14202:SF0">
    <property type="entry name" value="RNA-BINDING PROTEIN RO60"/>
    <property type="match status" value="1"/>
</dbReference>
<dbReference type="InterPro" id="IPR056800">
    <property type="entry name" value="vWA_Ro60"/>
</dbReference>
<evidence type="ECO:0000256" key="2">
    <source>
        <dbReference type="ARBA" id="ARBA00007814"/>
    </source>
</evidence>
<dbReference type="AlphaFoldDB" id="K1Q171"/>
<dbReference type="GO" id="GO:0046872">
    <property type="term" value="F:metal ion binding"/>
    <property type="evidence" value="ECO:0007669"/>
    <property type="project" value="UniProtKB-KW"/>
</dbReference>
<dbReference type="GO" id="GO:1990904">
    <property type="term" value="C:ribonucleoprotein complex"/>
    <property type="evidence" value="ECO:0007669"/>
    <property type="project" value="UniProtKB-KW"/>
</dbReference>
<organism evidence="7">
    <name type="scientific">Magallana gigas</name>
    <name type="common">Pacific oyster</name>
    <name type="synonym">Crassostrea gigas</name>
    <dbReference type="NCBI Taxonomy" id="29159"/>
    <lineage>
        <taxon>Eukaryota</taxon>
        <taxon>Metazoa</taxon>
        <taxon>Spiralia</taxon>
        <taxon>Lophotrochozoa</taxon>
        <taxon>Mollusca</taxon>
        <taxon>Bivalvia</taxon>
        <taxon>Autobranchia</taxon>
        <taxon>Pteriomorphia</taxon>
        <taxon>Ostreida</taxon>
        <taxon>Ostreoidea</taxon>
        <taxon>Ostreidae</taxon>
        <taxon>Magallana</taxon>
    </lineage>
</organism>
<dbReference type="InterPro" id="IPR037214">
    <property type="entry name" value="TROVE_dom_sf"/>
</dbReference>
<dbReference type="SUPFAM" id="SSF53300">
    <property type="entry name" value="vWA-like"/>
    <property type="match status" value="1"/>
</dbReference>
<evidence type="ECO:0000256" key="6">
    <source>
        <dbReference type="ARBA" id="ARBA00023274"/>
    </source>
</evidence>
<dbReference type="FunCoup" id="K1Q171">
    <property type="interactions" value="35"/>
</dbReference>
<sequence length="779" mass="89372">MLNNNKFLWHVSLSGLRKFGMLLEEDARNYVQRFQKQEPQVHLSLLNQVVSEEGADFFIWDDNIAIKPDLPETQTEGGVEKSVDSEGQDNSVSIVDITESINYIETNKDAFEESNDIPSKYSLKSVLTTDQILHYYWRLSKRMQLTSTCLQRWMASWIAFIIIWCGDYILYWISHHSKVLGILEFFIPLALLFIATSAFAEANFEGERMIQCIYPTEDRLRVQAFLRQQPLQMKVFNISVSYNAILGVILAFAAAIASRIILDELSIVIQRGQGGRLIDFIVKESDRNSRFYPLAYTLAVCARSTNQDVSRKAYVAIQTVCRTPEKLFMFLKYCKESLKLKSWPRRHRMAVAKWYTTNPQYLDNPMLLAKHVTKYRRRHGFSHKKVLKCCHPNTSRCPDDIKFILCYAVKGISKARRLHQGEEGKIMSVVDFINDVDTLRKGKMPEDDVVALIKKWELTWEQIPTVHLQSKEIWKALLNIMPMTALLRNLGKLTMHRLLEPGSPEETRTCSRLNNAELLKDAKLHPIQILSSLNGYRRGEGFRRNRYTWNVNQNIVHFLTQAYMTQLTSSSQTPNLPQNLLVAINIRHSIERHVVGIPLMNCKQTATALAMTLKQSQPSTHTVTFGSGGIARRLDFQLSDSGIYDIESALDAVEQRTDDNPVNFDAPLQYAMQNMKAVNAVILMTDRLTEQDRSDIQRAYRNFKEHFLDVSFITVCFQNCEETSPVAEPQDPNMLDVIGVDAGALDIILSFIADRDQQVRGLLEELSIDGRMEEDMEEA</sequence>
<dbReference type="Gene3D" id="3.40.50.410">
    <property type="entry name" value="von Willebrand factor, type A domain"/>
    <property type="match status" value="1"/>
</dbReference>
<dbReference type="InterPro" id="IPR008858">
    <property type="entry name" value="TROVE_dom"/>
</dbReference>
<dbReference type="InterPro" id="IPR040322">
    <property type="entry name" value="TROVE2"/>
</dbReference>
<evidence type="ECO:0000256" key="5">
    <source>
        <dbReference type="ARBA" id="ARBA00022884"/>
    </source>
</evidence>
<dbReference type="HOGENOM" id="CLU_359530_0_0_1"/>
<keyword evidence="4" id="KW-0479">Metal-binding</keyword>
<comment type="subcellular location">
    <subcellularLocation>
        <location evidence="1">Cytoplasm</location>
    </subcellularLocation>
</comment>
<dbReference type="PANTHER" id="PTHR14202">
    <property type="entry name" value="60 KDA RIBONUCLEOPROTEIN SSA/RO"/>
    <property type="match status" value="1"/>
</dbReference>
<dbReference type="EMBL" id="JH818049">
    <property type="protein sequence ID" value="EKC25059.1"/>
    <property type="molecule type" value="Genomic_DNA"/>
</dbReference>
<dbReference type="PROSITE" id="PS50988">
    <property type="entry name" value="TROVE"/>
    <property type="match status" value="1"/>
</dbReference>
<dbReference type="InParanoid" id="K1Q171"/>
<dbReference type="GO" id="GO:0005737">
    <property type="term" value="C:cytoplasm"/>
    <property type="evidence" value="ECO:0007669"/>
    <property type="project" value="UniProtKB-SubCell"/>
</dbReference>
<dbReference type="GO" id="GO:0003723">
    <property type="term" value="F:RNA binding"/>
    <property type="evidence" value="ECO:0007669"/>
    <property type="project" value="UniProtKB-KW"/>
</dbReference>
<evidence type="ECO:0000256" key="1">
    <source>
        <dbReference type="ARBA" id="ARBA00004496"/>
    </source>
</evidence>
<keyword evidence="3" id="KW-0963">Cytoplasm</keyword>
<protein>
    <submittedName>
        <fullName evidence="7">60 kDa SS-A/Ro ribonucleoprotein</fullName>
    </submittedName>
</protein>
<keyword evidence="5" id="KW-0694">RNA-binding</keyword>
<evidence type="ECO:0000256" key="4">
    <source>
        <dbReference type="ARBA" id="ARBA00022723"/>
    </source>
</evidence>
<accession>K1Q171</accession>
<evidence type="ECO:0000256" key="3">
    <source>
        <dbReference type="ARBA" id="ARBA00022490"/>
    </source>
</evidence>
<dbReference type="SUPFAM" id="SSF140864">
    <property type="entry name" value="TROVE domain-like"/>
    <property type="match status" value="1"/>
</dbReference>
<evidence type="ECO:0000313" key="7">
    <source>
        <dbReference type="EMBL" id="EKC25059.1"/>
    </source>
</evidence>
<keyword evidence="6 7" id="KW-0687">Ribonucleoprotein</keyword>
<gene>
    <name evidence="7" type="ORF">CGI_10020974</name>
</gene>
<reference evidence="7" key="1">
    <citation type="journal article" date="2012" name="Nature">
        <title>The oyster genome reveals stress adaptation and complexity of shell formation.</title>
        <authorList>
            <person name="Zhang G."/>
            <person name="Fang X."/>
            <person name="Guo X."/>
            <person name="Li L."/>
            <person name="Luo R."/>
            <person name="Xu F."/>
            <person name="Yang P."/>
            <person name="Zhang L."/>
            <person name="Wang X."/>
            <person name="Qi H."/>
            <person name="Xiong Z."/>
            <person name="Que H."/>
            <person name="Xie Y."/>
            <person name="Holland P.W."/>
            <person name="Paps J."/>
            <person name="Zhu Y."/>
            <person name="Wu F."/>
            <person name="Chen Y."/>
            <person name="Wang J."/>
            <person name="Peng C."/>
            <person name="Meng J."/>
            <person name="Yang L."/>
            <person name="Liu J."/>
            <person name="Wen B."/>
            <person name="Zhang N."/>
            <person name="Huang Z."/>
            <person name="Zhu Q."/>
            <person name="Feng Y."/>
            <person name="Mount A."/>
            <person name="Hedgecock D."/>
            <person name="Xu Z."/>
            <person name="Liu Y."/>
            <person name="Domazet-Loso T."/>
            <person name="Du Y."/>
            <person name="Sun X."/>
            <person name="Zhang S."/>
            <person name="Liu B."/>
            <person name="Cheng P."/>
            <person name="Jiang X."/>
            <person name="Li J."/>
            <person name="Fan D."/>
            <person name="Wang W."/>
            <person name="Fu W."/>
            <person name="Wang T."/>
            <person name="Wang B."/>
            <person name="Zhang J."/>
            <person name="Peng Z."/>
            <person name="Li Y."/>
            <person name="Li N."/>
            <person name="Wang J."/>
            <person name="Chen M."/>
            <person name="He Y."/>
            <person name="Tan F."/>
            <person name="Song X."/>
            <person name="Zheng Q."/>
            <person name="Huang R."/>
            <person name="Yang H."/>
            <person name="Du X."/>
            <person name="Chen L."/>
            <person name="Yang M."/>
            <person name="Gaffney P.M."/>
            <person name="Wang S."/>
            <person name="Luo L."/>
            <person name="She Z."/>
            <person name="Ming Y."/>
            <person name="Huang W."/>
            <person name="Zhang S."/>
            <person name="Huang B."/>
            <person name="Zhang Y."/>
            <person name="Qu T."/>
            <person name="Ni P."/>
            <person name="Miao G."/>
            <person name="Wang J."/>
            <person name="Wang Q."/>
            <person name="Steinberg C.E."/>
            <person name="Wang H."/>
            <person name="Li N."/>
            <person name="Qian L."/>
            <person name="Zhang G."/>
            <person name="Li Y."/>
            <person name="Yang H."/>
            <person name="Liu X."/>
            <person name="Wang J."/>
            <person name="Yin Y."/>
            <person name="Wang J."/>
        </authorList>
    </citation>
    <scope>NUCLEOTIDE SEQUENCE [LARGE SCALE GENOMIC DNA]</scope>
    <source>
        <strain evidence="7">05x7-T-G4-1.051#20</strain>
    </source>
</reference>
<comment type="similarity">
    <text evidence="2">Belongs to the Ro 60 kDa family.</text>
</comment>
<proteinExistence type="inferred from homology"/>
<dbReference type="Pfam" id="PF05731">
    <property type="entry name" value="TROVE"/>
    <property type="match status" value="1"/>
</dbReference>
<dbReference type="InterPro" id="IPR036465">
    <property type="entry name" value="vWFA_dom_sf"/>
</dbReference>
<name>K1Q171_MAGGI</name>
<dbReference type="Pfam" id="PF25045">
    <property type="entry name" value="vWA_Ro60"/>
    <property type="match status" value="1"/>
</dbReference>